<feature type="domain" description="Phosphofructokinase" evidence="10">
    <location>
        <begin position="2"/>
        <end position="328"/>
    </location>
</feature>
<dbReference type="STRING" id="517418.Ctha_0151"/>
<evidence type="ECO:0000256" key="9">
    <source>
        <dbReference type="ARBA" id="ARBA00038478"/>
    </source>
</evidence>
<dbReference type="EC" id="2.7.1.11" evidence="11"/>
<keyword evidence="5" id="KW-0479">Metal-binding</keyword>
<evidence type="ECO:0000256" key="8">
    <source>
        <dbReference type="ARBA" id="ARBA00023152"/>
    </source>
</evidence>
<dbReference type="PRINTS" id="PR00476">
    <property type="entry name" value="PHFRCTKINASE"/>
</dbReference>
<evidence type="ECO:0000313" key="11">
    <source>
        <dbReference type="EMBL" id="ACF12622.1"/>
    </source>
</evidence>
<comment type="pathway">
    <text evidence="2">Carbohydrate degradation; glycolysis; D-glyceraldehyde 3-phosphate and glycerone phosphate from D-glucose: step 3/4.</text>
</comment>
<keyword evidence="4 11" id="KW-0808">Transferase</keyword>
<evidence type="ECO:0000256" key="1">
    <source>
        <dbReference type="ARBA" id="ARBA00001946"/>
    </source>
</evidence>
<organism evidence="11 12">
    <name type="scientific">Chloroherpeton thalassium (strain ATCC 35110 / GB-78)</name>
    <dbReference type="NCBI Taxonomy" id="517418"/>
    <lineage>
        <taxon>Bacteria</taxon>
        <taxon>Pseudomonadati</taxon>
        <taxon>Chlorobiota</taxon>
        <taxon>Chlorobiia</taxon>
        <taxon>Chlorobiales</taxon>
        <taxon>Chloroherpetonaceae</taxon>
        <taxon>Chloroherpeton</taxon>
    </lineage>
</organism>
<dbReference type="eggNOG" id="COG0205">
    <property type="taxonomic scope" value="Bacteria"/>
</dbReference>
<dbReference type="GO" id="GO:0003872">
    <property type="term" value="F:6-phosphofructokinase activity"/>
    <property type="evidence" value="ECO:0007669"/>
    <property type="project" value="UniProtKB-EC"/>
</dbReference>
<keyword evidence="6 11" id="KW-0418">Kinase</keyword>
<evidence type="ECO:0000259" key="10">
    <source>
        <dbReference type="Pfam" id="PF00365"/>
    </source>
</evidence>
<accession>B3QSX9</accession>
<dbReference type="PIRSF" id="PIRSF000532">
    <property type="entry name" value="ATP_PFK_prok"/>
    <property type="match status" value="1"/>
</dbReference>
<comment type="similarity">
    <text evidence="9">Belongs to the phosphofructokinase type A (PFKA) family.</text>
</comment>
<evidence type="ECO:0000256" key="2">
    <source>
        <dbReference type="ARBA" id="ARBA00004679"/>
    </source>
</evidence>
<dbReference type="Gene3D" id="3.40.50.450">
    <property type="match status" value="1"/>
</dbReference>
<dbReference type="EMBL" id="CP001100">
    <property type="protein sequence ID" value="ACF12622.1"/>
    <property type="molecule type" value="Genomic_DNA"/>
</dbReference>
<evidence type="ECO:0000256" key="5">
    <source>
        <dbReference type="ARBA" id="ARBA00022723"/>
    </source>
</evidence>
<dbReference type="AlphaFoldDB" id="B3QSX9"/>
<dbReference type="GO" id="GO:0016208">
    <property type="term" value="F:AMP binding"/>
    <property type="evidence" value="ECO:0007669"/>
    <property type="project" value="TreeGrafter"/>
</dbReference>
<dbReference type="UniPathway" id="UPA00109">
    <property type="reaction ID" value="UER00182"/>
</dbReference>
<dbReference type="GO" id="GO:0006002">
    <property type="term" value="P:fructose 6-phosphate metabolic process"/>
    <property type="evidence" value="ECO:0007669"/>
    <property type="project" value="InterPro"/>
</dbReference>
<evidence type="ECO:0000256" key="7">
    <source>
        <dbReference type="ARBA" id="ARBA00022842"/>
    </source>
</evidence>
<dbReference type="RefSeq" id="WP_012498706.1">
    <property type="nucleotide sequence ID" value="NC_011026.1"/>
</dbReference>
<protein>
    <submittedName>
        <fullName evidence="11">6-phosphofructokinase</fullName>
        <ecNumber evidence="11">2.7.1.11</ecNumber>
    </submittedName>
</protein>
<dbReference type="InterPro" id="IPR035966">
    <property type="entry name" value="PKF_sf"/>
</dbReference>
<dbReference type="GO" id="GO:0046872">
    <property type="term" value="F:metal ion binding"/>
    <property type="evidence" value="ECO:0007669"/>
    <property type="project" value="UniProtKB-KW"/>
</dbReference>
<evidence type="ECO:0000256" key="4">
    <source>
        <dbReference type="ARBA" id="ARBA00022679"/>
    </source>
</evidence>
<dbReference type="InterPro" id="IPR012003">
    <property type="entry name" value="ATP_PFK_prok-type"/>
</dbReference>
<evidence type="ECO:0000256" key="3">
    <source>
        <dbReference type="ARBA" id="ARBA00022490"/>
    </source>
</evidence>
<dbReference type="KEGG" id="cts:Ctha_0151"/>
<dbReference type="HOGENOM" id="CLU_020655_0_0_10"/>
<dbReference type="GO" id="GO:0042802">
    <property type="term" value="F:identical protein binding"/>
    <property type="evidence" value="ECO:0007669"/>
    <property type="project" value="TreeGrafter"/>
</dbReference>
<dbReference type="Gene3D" id="3.40.50.460">
    <property type="entry name" value="Phosphofructokinase domain"/>
    <property type="match status" value="1"/>
</dbReference>
<gene>
    <name evidence="11" type="ordered locus">Ctha_0151</name>
</gene>
<keyword evidence="7" id="KW-0460">Magnesium</keyword>
<dbReference type="SUPFAM" id="SSF53784">
    <property type="entry name" value="Phosphofructokinase"/>
    <property type="match status" value="1"/>
</dbReference>
<dbReference type="InterPro" id="IPR000023">
    <property type="entry name" value="Phosphofructokinase_dom"/>
</dbReference>
<dbReference type="OrthoDB" id="9802503at2"/>
<dbReference type="GO" id="GO:0061621">
    <property type="term" value="P:canonical glycolysis"/>
    <property type="evidence" value="ECO:0007669"/>
    <property type="project" value="TreeGrafter"/>
</dbReference>
<dbReference type="PANTHER" id="PTHR13697:SF52">
    <property type="entry name" value="ATP-DEPENDENT 6-PHOSPHOFRUCTOKINASE 3"/>
    <property type="match status" value="1"/>
</dbReference>
<dbReference type="GO" id="GO:0005524">
    <property type="term" value="F:ATP binding"/>
    <property type="evidence" value="ECO:0007669"/>
    <property type="project" value="InterPro"/>
</dbReference>
<dbReference type="GO" id="GO:0070095">
    <property type="term" value="F:fructose-6-phosphate binding"/>
    <property type="evidence" value="ECO:0007669"/>
    <property type="project" value="TreeGrafter"/>
</dbReference>
<dbReference type="PANTHER" id="PTHR13697">
    <property type="entry name" value="PHOSPHOFRUCTOKINASE"/>
    <property type="match status" value="1"/>
</dbReference>
<dbReference type="GO" id="GO:0048029">
    <property type="term" value="F:monosaccharide binding"/>
    <property type="evidence" value="ECO:0007669"/>
    <property type="project" value="TreeGrafter"/>
</dbReference>
<dbReference type="GO" id="GO:0030388">
    <property type="term" value="P:fructose 1,6-bisphosphate metabolic process"/>
    <property type="evidence" value="ECO:0007669"/>
    <property type="project" value="TreeGrafter"/>
</dbReference>
<evidence type="ECO:0000313" key="12">
    <source>
        <dbReference type="Proteomes" id="UP000001208"/>
    </source>
</evidence>
<keyword evidence="3" id="KW-0963">Cytoplasm</keyword>
<proteinExistence type="inferred from homology"/>
<dbReference type="Proteomes" id="UP000001208">
    <property type="component" value="Chromosome"/>
</dbReference>
<dbReference type="Pfam" id="PF00365">
    <property type="entry name" value="PFK"/>
    <property type="match status" value="1"/>
</dbReference>
<dbReference type="GO" id="GO:0005945">
    <property type="term" value="C:6-phosphofructokinase complex"/>
    <property type="evidence" value="ECO:0007669"/>
    <property type="project" value="TreeGrafter"/>
</dbReference>
<keyword evidence="8" id="KW-0324">Glycolysis</keyword>
<dbReference type="InterPro" id="IPR022953">
    <property type="entry name" value="ATP_PFK"/>
</dbReference>
<keyword evidence="12" id="KW-1185">Reference proteome</keyword>
<evidence type="ECO:0000256" key="6">
    <source>
        <dbReference type="ARBA" id="ARBA00022777"/>
    </source>
</evidence>
<reference evidence="11 12" key="1">
    <citation type="submission" date="2008-06" db="EMBL/GenBank/DDBJ databases">
        <title>Complete sequence of Chloroherpeton thalassium ATCC 35110.</title>
        <authorList>
            <consortium name="US DOE Joint Genome Institute"/>
            <person name="Lucas S."/>
            <person name="Copeland A."/>
            <person name="Lapidus A."/>
            <person name="Glavina del Rio T."/>
            <person name="Dalin E."/>
            <person name="Tice H."/>
            <person name="Bruce D."/>
            <person name="Goodwin L."/>
            <person name="Pitluck S."/>
            <person name="Schmutz J."/>
            <person name="Larimer F."/>
            <person name="Land M."/>
            <person name="Hauser L."/>
            <person name="Kyrpides N."/>
            <person name="Mikhailova N."/>
            <person name="Liu Z."/>
            <person name="Li T."/>
            <person name="Zhao F."/>
            <person name="Overmann J."/>
            <person name="Bryant D.A."/>
            <person name="Richardson P."/>
        </authorList>
    </citation>
    <scope>NUCLEOTIDE SEQUENCE [LARGE SCALE GENOMIC DNA]</scope>
    <source>
        <strain evidence="12">ATCC 35110 / GB-78</strain>
    </source>
</reference>
<comment type="cofactor">
    <cofactor evidence="1">
        <name>Mg(2+)</name>
        <dbReference type="ChEBI" id="CHEBI:18420"/>
    </cofactor>
</comment>
<name>B3QSX9_CHLT3</name>
<sequence length="388" mass="42235">MKIGILTGGGDVPGLNPCMKAVVYHAIDDGHEIVGIRRGWGGLLNFNPDDPKSYDENIIPLDKQKVRTIDRTGGTFLHSSRTNPSKVRVKDVPDFLRDPKTKNTDDASSDILDFTPHVLKNLEILGIDTLIPIGGDDTLSYGERLHREGVSVVAIPKTMDNDVFGTDYCIGFSTAVTRSVQFIHQLRTSTGSHERIAVIELFGRNSGETSLISSYLSGVDRAIISEVPFDPEILASLLLKDYNANPSSYAMVTISEGASMVGGKIIEYGEADAYGHRKLGGIGMITGEAVKKLTGKGIVYQQVGYLMRSGAPDALDLMIAINFAGIAMGLLKDKVSGRMVALRDGTYTHIPISTIASGIKRVDVDELYDPKEYRPKVRNVLGKPMFLY</sequence>